<feature type="transmembrane region" description="Helical" evidence="1">
    <location>
        <begin position="159"/>
        <end position="187"/>
    </location>
</feature>
<feature type="non-terminal residue" evidence="2">
    <location>
        <position position="1"/>
    </location>
</feature>
<proteinExistence type="predicted"/>
<name>A0A382NVD1_9ZZZZ</name>
<keyword evidence="1" id="KW-0812">Transmembrane</keyword>
<dbReference type="PANTHER" id="PTHR36833:SF2">
    <property type="entry name" value="SLR0610 PROTEIN"/>
    <property type="match status" value="1"/>
</dbReference>
<evidence type="ECO:0008006" key="3">
    <source>
        <dbReference type="Google" id="ProtNLM"/>
    </source>
</evidence>
<sequence length="274" mass="30623">GTILGRRRLNWSAMRLLRLFLIYLRIGLLYELQYRANFWIQMGKSLMNLVVALAGVAVIYGHTDHLNGWEPAELVALLGIFVLMTGVLGVVVRPSMEKLIEDVRDGNLDFTLTKPEEAQVLVSVSQVRVWQLIDVILGPTVSAAALIHMGKHVEMQQAAIFAVTLLAGIVILYSFWLILATVSFWFIRIENIFMIFHSLYDAARWPVTIYPGWLQAALTFLVPVTFAVTVPAEALIGRLSTDYLVLTIGLALTLSLVSRLFWRVGVRHYAGASA</sequence>
<reference evidence="2" key="1">
    <citation type="submission" date="2018-05" db="EMBL/GenBank/DDBJ databases">
        <authorList>
            <person name="Lanie J.A."/>
            <person name="Ng W.-L."/>
            <person name="Kazmierczak K.M."/>
            <person name="Andrzejewski T.M."/>
            <person name="Davidsen T.M."/>
            <person name="Wayne K.J."/>
            <person name="Tettelin H."/>
            <person name="Glass J.I."/>
            <person name="Rusch D."/>
            <person name="Podicherti R."/>
            <person name="Tsui H.-C.T."/>
            <person name="Winkler M.E."/>
        </authorList>
    </citation>
    <scope>NUCLEOTIDE SEQUENCE</scope>
</reference>
<feature type="transmembrane region" description="Helical" evidence="1">
    <location>
        <begin position="243"/>
        <end position="262"/>
    </location>
</feature>
<dbReference type="InterPro" id="IPR010390">
    <property type="entry name" value="ABC-2_transporter-like"/>
</dbReference>
<evidence type="ECO:0000313" key="2">
    <source>
        <dbReference type="EMBL" id="SVC64438.1"/>
    </source>
</evidence>
<dbReference type="EMBL" id="UINC01102650">
    <property type="protein sequence ID" value="SVC64438.1"/>
    <property type="molecule type" value="Genomic_DNA"/>
</dbReference>
<dbReference type="Pfam" id="PF06182">
    <property type="entry name" value="ABC2_membrane_6"/>
    <property type="match status" value="1"/>
</dbReference>
<feature type="transmembrane region" description="Helical" evidence="1">
    <location>
        <begin position="74"/>
        <end position="92"/>
    </location>
</feature>
<evidence type="ECO:0000256" key="1">
    <source>
        <dbReference type="SAM" id="Phobius"/>
    </source>
</evidence>
<dbReference type="PANTHER" id="PTHR36833">
    <property type="entry name" value="SLR0610 PROTEIN-RELATED"/>
    <property type="match status" value="1"/>
</dbReference>
<feature type="transmembrane region" description="Helical" evidence="1">
    <location>
        <begin position="207"/>
        <end position="231"/>
    </location>
</feature>
<organism evidence="2">
    <name type="scientific">marine metagenome</name>
    <dbReference type="NCBI Taxonomy" id="408172"/>
    <lineage>
        <taxon>unclassified sequences</taxon>
        <taxon>metagenomes</taxon>
        <taxon>ecological metagenomes</taxon>
    </lineage>
</organism>
<feature type="transmembrane region" description="Helical" evidence="1">
    <location>
        <begin position="45"/>
        <end position="62"/>
    </location>
</feature>
<keyword evidence="1" id="KW-1133">Transmembrane helix</keyword>
<keyword evidence="1" id="KW-0472">Membrane</keyword>
<protein>
    <recommendedName>
        <fullName evidence="3">ABC transporter permease</fullName>
    </recommendedName>
</protein>
<gene>
    <name evidence="2" type="ORF">METZ01_LOCUS317292</name>
</gene>
<accession>A0A382NVD1</accession>
<feature type="transmembrane region" description="Helical" evidence="1">
    <location>
        <begin position="129"/>
        <end position="147"/>
    </location>
</feature>
<dbReference type="AlphaFoldDB" id="A0A382NVD1"/>